<evidence type="ECO:0000313" key="2">
    <source>
        <dbReference type="Proteomes" id="UP001150603"/>
    </source>
</evidence>
<dbReference type="Proteomes" id="UP001150603">
    <property type="component" value="Unassembled WGS sequence"/>
</dbReference>
<protein>
    <submittedName>
        <fullName evidence="1">Uncharacterized protein</fullName>
    </submittedName>
</protein>
<gene>
    <name evidence="1" type="ORF">FBU59_002191</name>
</gene>
<organism evidence="1 2">
    <name type="scientific">Linderina macrospora</name>
    <dbReference type="NCBI Taxonomy" id="4868"/>
    <lineage>
        <taxon>Eukaryota</taxon>
        <taxon>Fungi</taxon>
        <taxon>Fungi incertae sedis</taxon>
        <taxon>Zoopagomycota</taxon>
        <taxon>Kickxellomycotina</taxon>
        <taxon>Kickxellomycetes</taxon>
        <taxon>Kickxellales</taxon>
        <taxon>Kickxellaceae</taxon>
        <taxon>Linderina</taxon>
    </lineage>
</organism>
<proteinExistence type="predicted"/>
<evidence type="ECO:0000313" key="1">
    <source>
        <dbReference type="EMBL" id="KAJ1945845.1"/>
    </source>
</evidence>
<sequence>MPAYSWQEILPWMDAIRKQATDQFIAAWRTSQTNKAKDFVWHETVSVLLLIIRLSLSKDVHCARGRKQADSGG</sequence>
<dbReference type="EMBL" id="JANBPW010001161">
    <property type="protein sequence ID" value="KAJ1945845.1"/>
    <property type="molecule type" value="Genomic_DNA"/>
</dbReference>
<accession>A0ACC1JBQ4</accession>
<reference evidence="1" key="1">
    <citation type="submission" date="2022-07" db="EMBL/GenBank/DDBJ databases">
        <title>Phylogenomic reconstructions and comparative analyses of Kickxellomycotina fungi.</title>
        <authorList>
            <person name="Reynolds N.K."/>
            <person name="Stajich J.E."/>
            <person name="Barry K."/>
            <person name="Grigoriev I.V."/>
            <person name="Crous P."/>
            <person name="Smith M.E."/>
        </authorList>
    </citation>
    <scope>NUCLEOTIDE SEQUENCE</scope>
    <source>
        <strain evidence="1">NRRL 5244</strain>
    </source>
</reference>
<comment type="caution">
    <text evidence="1">The sequence shown here is derived from an EMBL/GenBank/DDBJ whole genome shotgun (WGS) entry which is preliminary data.</text>
</comment>
<name>A0ACC1JBQ4_9FUNG</name>
<keyword evidence="2" id="KW-1185">Reference proteome</keyword>